<dbReference type="PANTHER" id="PTHR37984">
    <property type="entry name" value="PROTEIN CBG26694"/>
    <property type="match status" value="1"/>
</dbReference>
<gene>
    <name evidence="9" type="ORF">EAH_00064980</name>
</gene>
<evidence type="ECO:0000256" key="7">
    <source>
        <dbReference type="ARBA" id="ARBA00022918"/>
    </source>
</evidence>
<dbReference type="InterPro" id="IPR050951">
    <property type="entry name" value="Retrovirus_Pol_polyprotein"/>
</dbReference>
<dbReference type="GO" id="GO:0004190">
    <property type="term" value="F:aspartic-type endopeptidase activity"/>
    <property type="evidence" value="ECO:0007669"/>
    <property type="project" value="InterPro"/>
</dbReference>
<feature type="domain" description="Integrase catalytic" evidence="8">
    <location>
        <begin position="869"/>
        <end position="944"/>
    </location>
</feature>
<dbReference type="GO" id="GO:0004519">
    <property type="term" value="F:endonuclease activity"/>
    <property type="evidence" value="ECO:0007669"/>
    <property type="project" value="UniProtKB-KW"/>
</dbReference>
<dbReference type="EC" id="2.7.7.49" evidence="1"/>
<dbReference type="InterPro" id="IPR043502">
    <property type="entry name" value="DNA/RNA_pol_sf"/>
</dbReference>
<dbReference type="Gene3D" id="3.10.10.10">
    <property type="entry name" value="HIV Type 1 Reverse Transcriptase, subunit A, domain 1"/>
    <property type="match status" value="1"/>
</dbReference>
<dbReference type="PANTHER" id="PTHR37984:SF5">
    <property type="entry name" value="PROTEIN NYNRIN-LIKE"/>
    <property type="match status" value="1"/>
</dbReference>
<keyword evidence="10" id="KW-1185">Reference proteome</keyword>
<dbReference type="PROSITE" id="PS00141">
    <property type="entry name" value="ASP_PROTEASE"/>
    <property type="match status" value="1"/>
</dbReference>
<keyword evidence="7" id="KW-0695">RNA-directed DNA polymerase</keyword>
<evidence type="ECO:0000256" key="4">
    <source>
        <dbReference type="ARBA" id="ARBA00022722"/>
    </source>
</evidence>
<dbReference type="InterPro" id="IPR041373">
    <property type="entry name" value="RT_RNaseH"/>
</dbReference>
<dbReference type="AlphaFoldDB" id="U6GU83"/>
<evidence type="ECO:0000256" key="1">
    <source>
        <dbReference type="ARBA" id="ARBA00012493"/>
    </source>
</evidence>
<reference evidence="9" key="2">
    <citation type="submission" date="2013-10" db="EMBL/GenBank/DDBJ databases">
        <authorList>
            <person name="Aslett M."/>
        </authorList>
    </citation>
    <scope>NUCLEOTIDE SEQUENCE [LARGE SCALE GENOMIC DNA]</scope>
    <source>
        <strain evidence="9">Houghton</strain>
    </source>
</reference>
<dbReference type="GeneID" id="25274568"/>
<feature type="non-terminal residue" evidence="9">
    <location>
        <position position="944"/>
    </location>
</feature>
<dbReference type="SUPFAM" id="SSF53098">
    <property type="entry name" value="Ribonuclease H-like"/>
    <property type="match status" value="1"/>
</dbReference>
<dbReference type="OrthoDB" id="2013610at2759"/>
<dbReference type="InterPro" id="IPR021109">
    <property type="entry name" value="Peptidase_aspartic_dom_sf"/>
</dbReference>
<sequence>MARDTDNSREVDDGVSLEDSQSVTKVKLPPWWWELVVNEGSKMEGMLCTVGTPAVLPVEVVGHSCDALLDTGASRSFINPRLVEALQLKVRKLSDVCAFTVANGAQLRIDRTVKNLTVWCGRECFTGDYLVGPVPYDIVLGFDWLTKHKVAWYSQPDTLRTYLDGRFCELPLVHIHMDKRTEDGLQTAPKRTLAEDAYDLLAGQVAEMTEAEAAALLRSLPKRTKQRTTPGKKVPIQALIEQARTNTTGLRTSLHGMNMILALPKVDGSVALRIPAEQQGVLCCAIISLDNSQTAEVLPTPSADITHTSDDEDSPWHTAKLDFTLFDTWMQSPESQDLPREKRGELQTHRGVFPDNLPPGLPPKLPHDHHIILAPGKLPAKSVIYRMTPYQLRFHKQEIANLSAHCWIGPTYSPICTPAIMVDKRDDGTGERKMRMVVNYQALNAPTVAPDFSLPPIQTILEMPGGAKYFSTLDLEAGFHQIRMAKADRWKRAFRSFYPKFRKCQFARQELTYLGYTIGAEGIKPAADKIDAIRVWPEVLENETHARQFLGAVNYCRMFMGPDYAGTSRPLVTMTRKGPPFHWTAGYTQAVRPLKQRLIDNTTLQVPDTSKPFELYTDASCYAIGGVLEEAGLPFGFLSQATTPVQQKYSIYDQKLLALVTALDKWSHLLRVGKVTAFTDHQGLTDLRKLQTSKPLRGRSARWLGFLAEFPDLTITYLHGARNTVADALSRLPCHSSSQPSPPPSPYLPPLSGSLAPLMLAPAHPDPALHCRGKQTNYRQLAGIRRRTPRARPQSPPVALKASEFSAEGTEPSVILPVQPADSVTLDWPAAYAKCPVCRVPYNTAVQAVGLHYRASKSLNQKPAGLLQQLIIPSRRWSHVSLDFITELSLTKTGHDSIFVLVDSLSRVAHFVPAKKTFTAADTVDVLAGRLIRYHGLPEAFISD</sequence>
<organism evidence="9 10">
    <name type="scientific">Eimeria acervulina</name>
    <name type="common">Coccidian parasite</name>
    <dbReference type="NCBI Taxonomy" id="5801"/>
    <lineage>
        <taxon>Eukaryota</taxon>
        <taxon>Sar</taxon>
        <taxon>Alveolata</taxon>
        <taxon>Apicomplexa</taxon>
        <taxon>Conoidasida</taxon>
        <taxon>Coccidia</taxon>
        <taxon>Eucoccidiorida</taxon>
        <taxon>Eimeriorina</taxon>
        <taxon>Eimeriidae</taxon>
        <taxon>Eimeria</taxon>
    </lineage>
</organism>
<dbReference type="InterPro" id="IPR036397">
    <property type="entry name" value="RNaseH_sf"/>
</dbReference>
<dbReference type="CDD" id="cd00303">
    <property type="entry name" value="retropepsin_like"/>
    <property type="match status" value="1"/>
</dbReference>
<dbReference type="SUPFAM" id="SSF50630">
    <property type="entry name" value="Acid proteases"/>
    <property type="match status" value="1"/>
</dbReference>
<dbReference type="Pfam" id="PF08284">
    <property type="entry name" value="RVP_2"/>
    <property type="match status" value="1"/>
</dbReference>
<evidence type="ECO:0000313" key="10">
    <source>
        <dbReference type="Proteomes" id="UP000018050"/>
    </source>
</evidence>
<dbReference type="Gene3D" id="3.30.70.270">
    <property type="match status" value="2"/>
</dbReference>
<keyword evidence="4" id="KW-0540">Nuclease</keyword>
<evidence type="ECO:0000256" key="3">
    <source>
        <dbReference type="ARBA" id="ARBA00022695"/>
    </source>
</evidence>
<dbReference type="RefSeq" id="XP_013248362.1">
    <property type="nucleotide sequence ID" value="XM_013392908.1"/>
</dbReference>
<dbReference type="GO" id="GO:0003964">
    <property type="term" value="F:RNA-directed DNA polymerase activity"/>
    <property type="evidence" value="ECO:0007669"/>
    <property type="project" value="UniProtKB-KW"/>
</dbReference>
<evidence type="ECO:0000256" key="6">
    <source>
        <dbReference type="ARBA" id="ARBA00022801"/>
    </source>
</evidence>
<dbReference type="GO" id="GO:0006508">
    <property type="term" value="P:proteolysis"/>
    <property type="evidence" value="ECO:0007669"/>
    <property type="project" value="InterPro"/>
</dbReference>
<dbReference type="InterPro" id="IPR001969">
    <property type="entry name" value="Aspartic_peptidase_AS"/>
</dbReference>
<reference evidence="9" key="1">
    <citation type="submission" date="2013-10" db="EMBL/GenBank/DDBJ databases">
        <title>Genomic analysis of the causative agents of coccidiosis in chickens.</title>
        <authorList>
            <person name="Reid A.J."/>
            <person name="Blake D."/>
            <person name="Billington K."/>
            <person name="Browne H."/>
            <person name="Dunn M."/>
            <person name="Hung S."/>
            <person name="Kawahara F."/>
            <person name="Miranda-Saavedra D."/>
            <person name="Mourier T."/>
            <person name="Nagra H."/>
            <person name="Otto T.D."/>
            <person name="Rawlings N."/>
            <person name="Sanchez A."/>
            <person name="Sanders M."/>
            <person name="Subramaniam C."/>
            <person name="Tay Y."/>
            <person name="Dear P."/>
            <person name="Doerig C."/>
            <person name="Gruber A."/>
            <person name="Parkinson J."/>
            <person name="Shirley M."/>
            <person name="Wan K.L."/>
            <person name="Berriman M."/>
            <person name="Tomley F."/>
            <person name="Pain A."/>
        </authorList>
    </citation>
    <scope>NUCLEOTIDE SEQUENCE [LARGE SCALE GENOMIC DNA]</scope>
    <source>
        <strain evidence="9">Houghton</strain>
    </source>
</reference>
<dbReference type="Gene3D" id="2.40.70.10">
    <property type="entry name" value="Acid Proteases"/>
    <property type="match status" value="1"/>
</dbReference>
<proteinExistence type="predicted"/>
<keyword evidence="3" id="KW-0548">Nucleotidyltransferase</keyword>
<dbReference type="OMA" id="SADITHT"/>
<keyword evidence="6" id="KW-0378">Hydrolase</keyword>
<dbReference type="Proteomes" id="UP000018050">
    <property type="component" value="Unassembled WGS sequence"/>
</dbReference>
<name>U6GU83_EIMAC</name>
<dbReference type="PROSITE" id="PS50994">
    <property type="entry name" value="INTEGRASE"/>
    <property type="match status" value="1"/>
</dbReference>
<dbReference type="EMBL" id="HG672071">
    <property type="protein sequence ID" value="CDI82124.1"/>
    <property type="molecule type" value="Genomic_DNA"/>
</dbReference>
<protein>
    <recommendedName>
        <fullName evidence="1">RNA-directed DNA polymerase</fullName>
        <ecNumber evidence="1">2.7.7.49</ecNumber>
    </recommendedName>
</protein>
<dbReference type="Gene3D" id="3.30.420.10">
    <property type="entry name" value="Ribonuclease H-like superfamily/Ribonuclease H"/>
    <property type="match status" value="1"/>
</dbReference>
<dbReference type="VEuPathDB" id="ToxoDB:EAH_00064980"/>
<dbReference type="InterPro" id="IPR001584">
    <property type="entry name" value="Integrase_cat-core"/>
</dbReference>
<dbReference type="Pfam" id="PF17917">
    <property type="entry name" value="RT_RNaseH"/>
    <property type="match status" value="1"/>
</dbReference>
<dbReference type="InterPro" id="IPR012337">
    <property type="entry name" value="RNaseH-like_sf"/>
</dbReference>
<dbReference type="GO" id="GO:0015074">
    <property type="term" value="P:DNA integration"/>
    <property type="evidence" value="ECO:0007669"/>
    <property type="project" value="InterPro"/>
</dbReference>
<keyword evidence="2" id="KW-0808">Transferase</keyword>
<evidence type="ECO:0000259" key="8">
    <source>
        <dbReference type="PROSITE" id="PS50994"/>
    </source>
</evidence>
<dbReference type="GO" id="GO:0003676">
    <property type="term" value="F:nucleic acid binding"/>
    <property type="evidence" value="ECO:0007669"/>
    <property type="project" value="InterPro"/>
</dbReference>
<evidence type="ECO:0000313" key="9">
    <source>
        <dbReference type="EMBL" id="CDI82124.1"/>
    </source>
</evidence>
<dbReference type="InterPro" id="IPR043128">
    <property type="entry name" value="Rev_trsase/Diguanyl_cyclase"/>
</dbReference>
<evidence type="ECO:0000256" key="2">
    <source>
        <dbReference type="ARBA" id="ARBA00022679"/>
    </source>
</evidence>
<evidence type="ECO:0000256" key="5">
    <source>
        <dbReference type="ARBA" id="ARBA00022759"/>
    </source>
</evidence>
<dbReference type="SUPFAM" id="SSF56672">
    <property type="entry name" value="DNA/RNA polymerases"/>
    <property type="match status" value="1"/>
</dbReference>
<dbReference type="CDD" id="cd09274">
    <property type="entry name" value="RNase_HI_RT_Ty3"/>
    <property type="match status" value="1"/>
</dbReference>
<accession>U6GU83</accession>
<keyword evidence="5" id="KW-0255">Endonuclease</keyword>